<protein>
    <submittedName>
        <fullName evidence="1">Uncharacterized protein</fullName>
    </submittedName>
</protein>
<dbReference type="Proteomes" id="UP000828390">
    <property type="component" value="Unassembled WGS sequence"/>
</dbReference>
<name>A0A9D4S4M7_DREPO</name>
<gene>
    <name evidence="1" type="ORF">DPMN_015660</name>
</gene>
<proteinExistence type="predicted"/>
<evidence type="ECO:0000313" key="2">
    <source>
        <dbReference type="Proteomes" id="UP000828390"/>
    </source>
</evidence>
<reference evidence="1" key="1">
    <citation type="journal article" date="2019" name="bioRxiv">
        <title>The Genome of the Zebra Mussel, Dreissena polymorpha: A Resource for Invasive Species Research.</title>
        <authorList>
            <person name="McCartney M.A."/>
            <person name="Auch B."/>
            <person name="Kono T."/>
            <person name="Mallez S."/>
            <person name="Zhang Y."/>
            <person name="Obille A."/>
            <person name="Becker A."/>
            <person name="Abrahante J.E."/>
            <person name="Garbe J."/>
            <person name="Badalamenti J.P."/>
            <person name="Herman A."/>
            <person name="Mangelson H."/>
            <person name="Liachko I."/>
            <person name="Sullivan S."/>
            <person name="Sone E.D."/>
            <person name="Koren S."/>
            <person name="Silverstein K.A.T."/>
            <person name="Beckman K.B."/>
            <person name="Gohl D.M."/>
        </authorList>
    </citation>
    <scope>NUCLEOTIDE SEQUENCE</scope>
    <source>
        <strain evidence="1">Duluth1</strain>
        <tissue evidence="1">Whole animal</tissue>
    </source>
</reference>
<evidence type="ECO:0000313" key="1">
    <source>
        <dbReference type="EMBL" id="KAH3891556.1"/>
    </source>
</evidence>
<dbReference type="AlphaFoldDB" id="A0A9D4S4M7"/>
<organism evidence="1 2">
    <name type="scientific">Dreissena polymorpha</name>
    <name type="common">Zebra mussel</name>
    <name type="synonym">Mytilus polymorpha</name>
    <dbReference type="NCBI Taxonomy" id="45954"/>
    <lineage>
        <taxon>Eukaryota</taxon>
        <taxon>Metazoa</taxon>
        <taxon>Spiralia</taxon>
        <taxon>Lophotrochozoa</taxon>
        <taxon>Mollusca</taxon>
        <taxon>Bivalvia</taxon>
        <taxon>Autobranchia</taxon>
        <taxon>Heteroconchia</taxon>
        <taxon>Euheterodonta</taxon>
        <taxon>Imparidentia</taxon>
        <taxon>Neoheterodontei</taxon>
        <taxon>Myida</taxon>
        <taxon>Dreissenoidea</taxon>
        <taxon>Dreissenidae</taxon>
        <taxon>Dreissena</taxon>
    </lineage>
</organism>
<reference evidence="1" key="2">
    <citation type="submission" date="2020-11" db="EMBL/GenBank/DDBJ databases">
        <authorList>
            <person name="McCartney M.A."/>
            <person name="Auch B."/>
            <person name="Kono T."/>
            <person name="Mallez S."/>
            <person name="Becker A."/>
            <person name="Gohl D.M."/>
            <person name="Silverstein K.A.T."/>
            <person name="Koren S."/>
            <person name="Bechman K.B."/>
            <person name="Herman A."/>
            <person name="Abrahante J.E."/>
            <person name="Garbe J."/>
        </authorList>
    </citation>
    <scope>NUCLEOTIDE SEQUENCE</scope>
    <source>
        <strain evidence="1">Duluth1</strain>
        <tissue evidence="1">Whole animal</tissue>
    </source>
</reference>
<accession>A0A9D4S4M7</accession>
<dbReference type="EMBL" id="JAIWYP010000001">
    <property type="protein sequence ID" value="KAH3891556.1"/>
    <property type="molecule type" value="Genomic_DNA"/>
</dbReference>
<comment type="caution">
    <text evidence="1">The sequence shown here is derived from an EMBL/GenBank/DDBJ whole genome shotgun (WGS) entry which is preliminary data.</text>
</comment>
<sequence>MPILSSASLTCFSWLLGRQYSSSICSMALSCAASSAPLSSCLFWSTWQVTSATGLHWMWFSRYTRQASV</sequence>
<keyword evidence="2" id="KW-1185">Reference proteome</keyword>